<protein>
    <submittedName>
        <fullName evidence="1">ECF sigma factor</fullName>
    </submittedName>
</protein>
<dbReference type="SUPFAM" id="SSF46894">
    <property type="entry name" value="C-terminal effector domain of the bipartite response regulators"/>
    <property type="match status" value="1"/>
</dbReference>
<proteinExistence type="predicted"/>
<name>A0A8S5PUK7_9CAUD</name>
<reference evidence="1" key="1">
    <citation type="journal article" date="2021" name="Proc. Natl. Acad. Sci. U.S.A.">
        <title>A Catalog of Tens of Thousands of Viruses from Human Metagenomes Reveals Hidden Associations with Chronic Diseases.</title>
        <authorList>
            <person name="Tisza M.J."/>
            <person name="Buck C.B."/>
        </authorList>
    </citation>
    <scope>NUCLEOTIDE SEQUENCE</scope>
    <source>
        <strain evidence="1">CtzS633</strain>
    </source>
</reference>
<organism evidence="1">
    <name type="scientific">Myoviridae sp. ctzS633</name>
    <dbReference type="NCBI Taxonomy" id="2825212"/>
    <lineage>
        <taxon>Viruses</taxon>
        <taxon>Duplodnaviria</taxon>
        <taxon>Heunggongvirae</taxon>
        <taxon>Uroviricota</taxon>
        <taxon>Caudoviricetes</taxon>
    </lineage>
</organism>
<dbReference type="GO" id="GO:0006355">
    <property type="term" value="P:regulation of DNA-templated transcription"/>
    <property type="evidence" value="ECO:0007669"/>
    <property type="project" value="InterPro"/>
</dbReference>
<sequence>MNIRTDFTAPEVEYFREQCNFTRQQRAIFDLRVSDHSIIEVCDLLHISEATVGREIQKIKHKIVRVL</sequence>
<dbReference type="EMBL" id="BK015505">
    <property type="protein sequence ID" value="DAE10187.1"/>
    <property type="molecule type" value="Genomic_DNA"/>
</dbReference>
<dbReference type="GO" id="GO:0003677">
    <property type="term" value="F:DNA binding"/>
    <property type="evidence" value="ECO:0007669"/>
    <property type="project" value="InterPro"/>
</dbReference>
<evidence type="ECO:0000313" key="1">
    <source>
        <dbReference type="EMBL" id="DAE10187.1"/>
    </source>
</evidence>
<dbReference type="InterPro" id="IPR016032">
    <property type="entry name" value="Sig_transdc_resp-reg_C-effctor"/>
</dbReference>
<accession>A0A8S5PUK7</accession>